<evidence type="ECO:0000313" key="2">
    <source>
        <dbReference type="EMBL" id="HIX38476.1"/>
    </source>
</evidence>
<accession>A0A9D1VN74</accession>
<organism evidence="2 3">
    <name type="scientific">Candidatus Blautia pullistercoris</name>
    <dbReference type="NCBI Taxonomy" id="2838499"/>
    <lineage>
        <taxon>Bacteria</taxon>
        <taxon>Bacillati</taxon>
        <taxon>Bacillota</taxon>
        <taxon>Clostridia</taxon>
        <taxon>Lachnospirales</taxon>
        <taxon>Lachnospiraceae</taxon>
        <taxon>Blautia</taxon>
    </lineage>
</organism>
<dbReference type="InterPro" id="IPR007345">
    <property type="entry name" value="Polysacch_pyruvyl_Trfase"/>
</dbReference>
<dbReference type="EMBL" id="DXFG01000256">
    <property type="protein sequence ID" value="HIX38476.1"/>
    <property type="molecule type" value="Genomic_DNA"/>
</dbReference>
<reference evidence="2" key="1">
    <citation type="journal article" date="2021" name="PeerJ">
        <title>Extensive microbial diversity within the chicken gut microbiome revealed by metagenomics and culture.</title>
        <authorList>
            <person name="Gilroy R."/>
            <person name="Ravi A."/>
            <person name="Getino M."/>
            <person name="Pursley I."/>
            <person name="Horton D.L."/>
            <person name="Alikhan N.F."/>
            <person name="Baker D."/>
            <person name="Gharbi K."/>
            <person name="Hall N."/>
            <person name="Watson M."/>
            <person name="Adriaenssens E.M."/>
            <person name="Foster-Nyarko E."/>
            <person name="Jarju S."/>
            <person name="Secka A."/>
            <person name="Antonio M."/>
            <person name="Oren A."/>
            <person name="Chaudhuri R.R."/>
            <person name="La Ragione R."/>
            <person name="Hildebrand F."/>
            <person name="Pallen M.J."/>
        </authorList>
    </citation>
    <scope>NUCLEOTIDE SEQUENCE</scope>
    <source>
        <strain evidence="2">ChiHjej12B11-1927</strain>
    </source>
</reference>
<dbReference type="AlphaFoldDB" id="A0A9D1VN74"/>
<name>A0A9D1VN74_9FIRM</name>
<feature type="domain" description="Polysaccharide pyruvyl transferase" evidence="1">
    <location>
        <begin position="13"/>
        <end position="309"/>
    </location>
</feature>
<evidence type="ECO:0000313" key="3">
    <source>
        <dbReference type="Proteomes" id="UP000824230"/>
    </source>
</evidence>
<gene>
    <name evidence="2" type="ORF">H9738_11515</name>
</gene>
<keyword evidence="2" id="KW-0808">Transferase</keyword>
<reference evidence="2" key="2">
    <citation type="submission" date="2021-04" db="EMBL/GenBank/DDBJ databases">
        <authorList>
            <person name="Gilroy R."/>
        </authorList>
    </citation>
    <scope>NUCLEOTIDE SEQUENCE</scope>
    <source>
        <strain evidence="2">ChiHjej12B11-1927</strain>
    </source>
</reference>
<comment type="caution">
    <text evidence="2">The sequence shown here is derived from an EMBL/GenBank/DDBJ whole genome shotgun (WGS) entry which is preliminary data.</text>
</comment>
<protein>
    <submittedName>
        <fullName evidence="2">Polysaccharide pyruvyl transferase family protein</fullName>
    </submittedName>
</protein>
<evidence type="ECO:0000259" key="1">
    <source>
        <dbReference type="Pfam" id="PF04230"/>
    </source>
</evidence>
<dbReference type="Pfam" id="PF04230">
    <property type="entry name" value="PS_pyruv_trans"/>
    <property type="match status" value="1"/>
</dbReference>
<sequence>MRTGILTFHCSDNYGAMLQAYGLKTFLKTIEPDTEIVPYAPFFMTGRHWLIPWYPGKSLIKMAGSAVRNFLTLTPDYFTQKKRMKTFRTRYLTPSPRPVRTLKGLENLTYEVYVLGSDQIWNPDITFGLRKAYFGAFSNRYKKHVIAYAASLGGSSLDDIYDQEIHSLLSYVDRISVREKAAVAYVSRMAGKEVSAVVDPVFLLNVEEWKKIEAPPKKRNYILVYKTEKSEKLMDYAKRLAAAKNLPVIELKYQKGVKPENKQVIVETGAGPAEFLGYIHHADYVVTNSFHAMAFSIIYQKKFLAFEHSTRNARLENVLEQCGLGERMVGKGSEPHDIDAAIDWTKVKENMKQMREGSILFLKESMDVQNIEK</sequence>
<proteinExistence type="predicted"/>
<dbReference type="GO" id="GO:0016740">
    <property type="term" value="F:transferase activity"/>
    <property type="evidence" value="ECO:0007669"/>
    <property type="project" value="UniProtKB-KW"/>
</dbReference>
<dbReference type="Proteomes" id="UP000824230">
    <property type="component" value="Unassembled WGS sequence"/>
</dbReference>